<evidence type="ECO:0008006" key="3">
    <source>
        <dbReference type="Google" id="ProtNLM"/>
    </source>
</evidence>
<dbReference type="EMBL" id="QBUD01000002">
    <property type="protein sequence ID" value="PUB17509.1"/>
    <property type="molecule type" value="Genomic_DNA"/>
</dbReference>
<gene>
    <name evidence="1" type="ORF">C8N45_102521</name>
</gene>
<protein>
    <recommendedName>
        <fullName evidence="3">ADP-ribosyltransferase exoenzyme</fullName>
    </recommendedName>
</protein>
<organism evidence="1 2">
    <name type="scientific">Yoonia sediminilitoris</name>
    <dbReference type="NCBI Taxonomy" id="1286148"/>
    <lineage>
        <taxon>Bacteria</taxon>
        <taxon>Pseudomonadati</taxon>
        <taxon>Pseudomonadota</taxon>
        <taxon>Alphaproteobacteria</taxon>
        <taxon>Rhodobacterales</taxon>
        <taxon>Paracoccaceae</taxon>
        <taxon>Yoonia</taxon>
    </lineage>
</organism>
<keyword evidence="2" id="KW-1185">Reference proteome</keyword>
<proteinExistence type="predicted"/>
<evidence type="ECO:0000313" key="2">
    <source>
        <dbReference type="Proteomes" id="UP000244523"/>
    </source>
</evidence>
<evidence type="ECO:0000313" key="1">
    <source>
        <dbReference type="EMBL" id="PUB17509.1"/>
    </source>
</evidence>
<dbReference type="SUPFAM" id="SSF56399">
    <property type="entry name" value="ADP-ribosylation"/>
    <property type="match status" value="1"/>
</dbReference>
<sequence length="223" mass="24945">MLTAFANIYSDLAEAINMRKEGRIIDQAANLRPWAEDGLRHLDVVRHTKTDGDEAGWKLVRIMGPAVELLSPTAEKHIFRIDDTQYSLAQNAAAGREDPGVELEEYDNVKPRYTLEAHKKGMEFAIKEMNSTSRSQPFTGRDSLIVYDLPPERGGKPVRSFSNSPEEDEILFPPGITYSVEEIIERTDDKGGGPAFAAEMLRLGLTEAGKLQRILKVRVHPVK</sequence>
<reference evidence="1 2" key="1">
    <citation type="submission" date="2018-04" db="EMBL/GenBank/DDBJ databases">
        <title>Genomic Encyclopedia of Archaeal and Bacterial Type Strains, Phase II (KMG-II): from individual species to whole genera.</title>
        <authorList>
            <person name="Goeker M."/>
        </authorList>
    </citation>
    <scope>NUCLEOTIDE SEQUENCE [LARGE SCALE GENOMIC DNA]</scope>
    <source>
        <strain evidence="1 2">DSM 29955</strain>
    </source>
</reference>
<comment type="caution">
    <text evidence="1">The sequence shown here is derived from an EMBL/GenBank/DDBJ whole genome shotgun (WGS) entry which is preliminary data.</text>
</comment>
<dbReference type="AlphaFoldDB" id="A0A2T6KMR6"/>
<name>A0A2T6KMR6_9RHOB</name>
<accession>A0A2T6KMR6</accession>
<dbReference type="Gene3D" id="3.90.176.10">
    <property type="entry name" value="Toxin ADP-ribosyltransferase, Chain A, domain 1"/>
    <property type="match status" value="1"/>
</dbReference>
<dbReference type="RefSeq" id="WP_181868907.1">
    <property type="nucleotide sequence ID" value="NZ_QBUD01000002.1"/>
</dbReference>
<dbReference type="Proteomes" id="UP000244523">
    <property type="component" value="Unassembled WGS sequence"/>
</dbReference>